<dbReference type="GO" id="GO:0032039">
    <property type="term" value="C:integrator complex"/>
    <property type="evidence" value="ECO:0007669"/>
    <property type="project" value="InterPro"/>
</dbReference>
<dbReference type="InterPro" id="IPR045814">
    <property type="entry name" value="IntS14_b-barrel"/>
</dbReference>
<evidence type="ECO:0000259" key="5">
    <source>
        <dbReference type="Pfam" id="PF13519"/>
    </source>
</evidence>
<dbReference type="InterPro" id="IPR046471">
    <property type="entry name" value="IntS14_C"/>
</dbReference>
<evidence type="ECO:0000256" key="4">
    <source>
        <dbReference type="ARBA" id="ARBA00061449"/>
    </source>
</evidence>
<dbReference type="Pfam" id="PF19435">
    <property type="entry name" value="IntS14_b-barrel"/>
    <property type="match status" value="1"/>
</dbReference>
<proteinExistence type="inferred from homology"/>
<dbReference type="AlphaFoldDB" id="A0AAW0Y779"/>
<sequence>MPTVILLDVSLSMSRGVDIASPCPEDENVEGLMLRKDLAVHGCNILLDHFIQHCKLEFASLIVFSSVYKVLMPFTRDFESIKTALNLVEECDKTSIDVGLVGAAQHILEEWGNGTPCQIVLVTDGNAGTGQHSLQKSMMSSHSRGASQFPLPFPFPAKLTIVCIANPTEPCLQTSKPLYQRLIELNGEGDILVPDGSLSKKTVTEMFDQLIKNNFSSYSGTLHCGNLSAPVTLSPPPQPYCRHHDFEVMRVSVDSAIQVLGFLNTGDVSSPPAFSRHLVLPLSAKGDMVMLPKVDPGSDDEGGGGNDEGKIPSFCVLLHGGLKRENMVALCQVGENWHGILYSWADNKKKSNLMLSLFVPGLDVIPWMGKLSYLGPASQLPVNPYGPSDTSSPFPLKVHEKKSYALNCVVWVRQGGLQSDIQKILRHARKLPDKIQSFYKELNRVRRAALSYGFGELLEGLANVLERECTLLPSTAHPDAAIQLQHAYEALRNSDKKDIRQNIAPLKTTFSGND</sequence>
<dbReference type="InterPro" id="IPR036465">
    <property type="entry name" value="vWFA_dom_sf"/>
</dbReference>
<evidence type="ECO:0000256" key="2">
    <source>
        <dbReference type="ARBA" id="ARBA00016816"/>
    </source>
</evidence>
<protein>
    <recommendedName>
        <fullName evidence="2">Integrator complex subunit 14</fullName>
    </recommendedName>
</protein>
<feature type="domain" description="VWFA" evidence="5">
    <location>
        <begin position="3"/>
        <end position="125"/>
    </location>
</feature>
<accession>A0AAW0Y779</accession>
<dbReference type="Gene3D" id="3.40.50.410">
    <property type="entry name" value="von Willebrand factor, type A domain"/>
    <property type="match status" value="1"/>
</dbReference>
<dbReference type="Proteomes" id="UP001445076">
    <property type="component" value="Unassembled WGS sequence"/>
</dbReference>
<dbReference type="InterPro" id="IPR002035">
    <property type="entry name" value="VWF_A"/>
</dbReference>
<dbReference type="SUPFAM" id="SSF53300">
    <property type="entry name" value="vWA-like"/>
    <property type="match status" value="1"/>
</dbReference>
<evidence type="ECO:0000313" key="9">
    <source>
        <dbReference type="Proteomes" id="UP001445076"/>
    </source>
</evidence>
<dbReference type="PANTHER" id="PTHR13532">
    <property type="match status" value="1"/>
</dbReference>
<keyword evidence="9" id="KW-1185">Reference proteome</keyword>
<name>A0AAW0Y779_CHEQU</name>
<evidence type="ECO:0000256" key="1">
    <source>
        <dbReference type="ARBA" id="ARBA00004123"/>
    </source>
</evidence>
<feature type="domain" description="Integrator complex subunit 14 C-terminal" evidence="7">
    <location>
        <begin position="409"/>
        <end position="511"/>
    </location>
</feature>
<organism evidence="8 9">
    <name type="scientific">Cherax quadricarinatus</name>
    <name type="common">Australian red claw crayfish</name>
    <dbReference type="NCBI Taxonomy" id="27406"/>
    <lineage>
        <taxon>Eukaryota</taxon>
        <taxon>Metazoa</taxon>
        <taxon>Ecdysozoa</taxon>
        <taxon>Arthropoda</taxon>
        <taxon>Crustacea</taxon>
        <taxon>Multicrustacea</taxon>
        <taxon>Malacostraca</taxon>
        <taxon>Eumalacostraca</taxon>
        <taxon>Eucarida</taxon>
        <taxon>Decapoda</taxon>
        <taxon>Pleocyemata</taxon>
        <taxon>Astacidea</taxon>
        <taxon>Parastacoidea</taxon>
        <taxon>Parastacidae</taxon>
        <taxon>Cherax</taxon>
    </lineage>
</organism>
<evidence type="ECO:0000259" key="6">
    <source>
        <dbReference type="Pfam" id="PF19435"/>
    </source>
</evidence>
<evidence type="ECO:0000259" key="7">
    <source>
        <dbReference type="Pfam" id="PF20504"/>
    </source>
</evidence>
<dbReference type="Pfam" id="PF20504">
    <property type="entry name" value="IntS14_C"/>
    <property type="match status" value="1"/>
</dbReference>
<comment type="subcellular location">
    <subcellularLocation>
        <location evidence="1">Nucleus</location>
    </subcellularLocation>
</comment>
<dbReference type="CDD" id="cd00198">
    <property type="entry name" value="vWFA"/>
    <property type="match status" value="1"/>
</dbReference>
<dbReference type="GO" id="GO:0034472">
    <property type="term" value="P:snRNA 3'-end processing"/>
    <property type="evidence" value="ECO:0007669"/>
    <property type="project" value="TreeGrafter"/>
</dbReference>
<comment type="caution">
    <text evidence="8">The sequence shown here is derived from an EMBL/GenBank/DDBJ whole genome shotgun (WGS) entry which is preliminary data.</text>
</comment>
<dbReference type="PANTHER" id="PTHR13532:SF3">
    <property type="entry name" value="INTEGRATOR COMPLEX SUBUNIT 14"/>
    <property type="match status" value="1"/>
</dbReference>
<evidence type="ECO:0000256" key="3">
    <source>
        <dbReference type="ARBA" id="ARBA00023242"/>
    </source>
</evidence>
<evidence type="ECO:0000313" key="8">
    <source>
        <dbReference type="EMBL" id="KAK8747533.1"/>
    </source>
</evidence>
<gene>
    <name evidence="8" type="ORF">OTU49_016440</name>
</gene>
<dbReference type="EMBL" id="JARKIK010000014">
    <property type="protein sequence ID" value="KAK8747533.1"/>
    <property type="molecule type" value="Genomic_DNA"/>
</dbReference>
<feature type="domain" description="Integrator complex subunit 14 beta-barrel" evidence="6">
    <location>
        <begin position="215"/>
        <end position="361"/>
    </location>
</feature>
<comment type="similarity">
    <text evidence="4">Belongs to the Integrator subunit 14 family.</text>
</comment>
<dbReference type="Pfam" id="PF13519">
    <property type="entry name" value="VWA_2"/>
    <property type="match status" value="1"/>
</dbReference>
<dbReference type="InterPro" id="IPR039841">
    <property type="entry name" value="INTS14"/>
</dbReference>
<reference evidence="8 9" key="1">
    <citation type="journal article" date="2024" name="BMC Genomics">
        <title>Genome assembly of redclaw crayfish (Cherax quadricarinatus) provides insights into its immune adaptation and hypoxia tolerance.</title>
        <authorList>
            <person name="Liu Z."/>
            <person name="Zheng J."/>
            <person name="Li H."/>
            <person name="Fang K."/>
            <person name="Wang S."/>
            <person name="He J."/>
            <person name="Zhou D."/>
            <person name="Weng S."/>
            <person name="Chi M."/>
            <person name="Gu Z."/>
            <person name="He J."/>
            <person name="Li F."/>
            <person name="Wang M."/>
        </authorList>
    </citation>
    <scope>NUCLEOTIDE SEQUENCE [LARGE SCALE GENOMIC DNA]</scope>
    <source>
        <strain evidence="8">ZL_2023a</strain>
    </source>
</reference>
<keyword evidence="3" id="KW-0539">Nucleus</keyword>